<gene>
    <name evidence="1" type="ORF">JZO76_03235</name>
</gene>
<dbReference type="RefSeq" id="WP_206902747.1">
    <property type="nucleotide sequence ID" value="NZ_JAFLVT010000005.1"/>
</dbReference>
<keyword evidence="2" id="KW-1185">Reference proteome</keyword>
<reference evidence="1 2" key="1">
    <citation type="submission" date="2021-03" db="EMBL/GenBank/DDBJ databases">
        <title>Enterococcal diversity collection.</title>
        <authorList>
            <person name="Gilmore M.S."/>
            <person name="Schwartzman J."/>
            <person name="Van Tyne D."/>
            <person name="Martin M."/>
            <person name="Earl A.M."/>
            <person name="Manson A.L."/>
            <person name="Straub T."/>
            <person name="Salamzade R."/>
            <person name="Saavedra J."/>
            <person name="Lebreton F."/>
            <person name="Prichula J."/>
            <person name="Schaufler K."/>
            <person name="Gaca A."/>
            <person name="Sgardioli B."/>
            <person name="Wagenaar J."/>
            <person name="Strong T."/>
        </authorList>
    </citation>
    <scope>NUCLEOTIDE SEQUENCE [LARGE SCALE GENOMIC DNA]</scope>
    <source>
        <strain evidence="1 2">MJM12</strain>
    </source>
</reference>
<name>A0ABS3H505_9ENTE</name>
<organism evidence="1 2">
    <name type="scientific">Candidatus Enterococcus myersii</name>
    <dbReference type="NCBI Taxonomy" id="2815322"/>
    <lineage>
        <taxon>Bacteria</taxon>
        <taxon>Bacillati</taxon>
        <taxon>Bacillota</taxon>
        <taxon>Bacilli</taxon>
        <taxon>Lactobacillales</taxon>
        <taxon>Enterococcaceae</taxon>
        <taxon>Enterococcus</taxon>
    </lineage>
</organism>
<dbReference type="EMBL" id="JAFLVT010000005">
    <property type="protein sequence ID" value="MBO0448541.1"/>
    <property type="molecule type" value="Genomic_DNA"/>
</dbReference>
<proteinExistence type="predicted"/>
<evidence type="ECO:0000313" key="1">
    <source>
        <dbReference type="EMBL" id="MBO0448541.1"/>
    </source>
</evidence>
<dbReference type="NCBIfam" id="NF040897">
    <property type="entry name" value="SPJ_0845_Nterm"/>
    <property type="match status" value="1"/>
</dbReference>
<evidence type="ECO:0000313" key="2">
    <source>
        <dbReference type="Proteomes" id="UP000664256"/>
    </source>
</evidence>
<dbReference type="InterPro" id="IPR047909">
    <property type="entry name" value="SPJ_0845-like_N"/>
</dbReference>
<dbReference type="Proteomes" id="UP000664256">
    <property type="component" value="Unassembled WGS sequence"/>
</dbReference>
<protein>
    <submittedName>
        <fullName evidence="1">Uncharacterized protein</fullName>
    </submittedName>
</protein>
<accession>A0ABS3H505</accession>
<comment type="caution">
    <text evidence="1">The sequence shown here is derived from an EMBL/GenBank/DDBJ whole genome shotgun (WGS) entry which is preliminary data.</text>
</comment>
<sequence length="53" mass="6313">MGLKFERDDSLDKMFDDLVILPDKKEEVDVSRFLKPEIKKEQKKSKKTESNQK</sequence>